<keyword evidence="2" id="KW-0732">Signal</keyword>
<dbReference type="EMBL" id="RKRF01000011">
    <property type="protein sequence ID" value="RPF51058.1"/>
    <property type="molecule type" value="Genomic_DNA"/>
</dbReference>
<organism evidence="3 4">
    <name type="scientific">Aquisalibacillus elongatus</name>
    <dbReference type="NCBI Taxonomy" id="485577"/>
    <lineage>
        <taxon>Bacteria</taxon>
        <taxon>Bacillati</taxon>
        <taxon>Bacillota</taxon>
        <taxon>Bacilli</taxon>
        <taxon>Bacillales</taxon>
        <taxon>Bacillaceae</taxon>
        <taxon>Aquisalibacillus</taxon>
    </lineage>
</organism>
<dbReference type="PROSITE" id="PS51257">
    <property type="entry name" value="PROKAR_LIPOPROTEIN"/>
    <property type="match status" value="1"/>
</dbReference>
<evidence type="ECO:0000256" key="2">
    <source>
        <dbReference type="SAM" id="SignalP"/>
    </source>
</evidence>
<feature type="signal peptide" evidence="2">
    <location>
        <begin position="1"/>
        <end position="19"/>
    </location>
</feature>
<evidence type="ECO:0000313" key="4">
    <source>
        <dbReference type="Proteomes" id="UP000276443"/>
    </source>
</evidence>
<dbReference type="PANTHER" id="PTHR40590">
    <property type="entry name" value="CYTOPLASMIC PROTEIN-RELATED"/>
    <property type="match status" value="1"/>
</dbReference>
<dbReference type="OrthoDB" id="357294at2"/>
<dbReference type="AlphaFoldDB" id="A0A3N5BMY3"/>
<evidence type="ECO:0008006" key="5">
    <source>
        <dbReference type="Google" id="ProtNLM"/>
    </source>
</evidence>
<proteinExistence type="predicted"/>
<dbReference type="InterPro" id="IPR047111">
    <property type="entry name" value="YbaP-like"/>
</dbReference>
<dbReference type="RefSeq" id="WP_124222684.1">
    <property type="nucleotide sequence ID" value="NZ_RKRF01000011.1"/>
</dbReference>
<feature type="region of interest" description="Disordered" evidence="1">
    <location>
        <begin position="24"/>
        <end position="63"/>
    </location>
</feature>
<feature type="compositionally biased region" description="Acidic residues" evidence="1">
    <location>
        <begin position="24"/>
        <end position="58"/>
    </location>
</feature>
<accession>A0A3N5BMY3</accession>
<evidence type="ECO:0000256" key="1">
    <source>
        <dbReference type="SAM" id="MobiDB-lite"/>
    </source>
</evidence>
<keyword evidence="4" id="KW-1185">Reference proteome</keyword>
<feature type="chain" id="PRO_5039508441" description="TraB family protein" evidence="2">
    <location>
        <begin position="20"/>
        <end position="332"/>
    </location>
</feature>
<sequence>MSRYLKLLAVVLCFVVVVACTDNEPEQEEQSQVDDDTEQEENVEEEEKNEDDDGEQEDGSGGFLWKVENGDTTVYLQGTIHIGPEDMYPLHTKIEEAYEESDIVVPEIDLINVDQAEAQSLYQQYGTYQDGTTLQDHISQDLYQSVEEVADGYMMVDMETLNMFKPWYVSNLLQQFKVMELEYESGVDMYFLDRAVSDGKEIKDLETVEEQLQVLSGASEEYQITMLEEMLVSDEQYEEDLEEMLALWQEGDEDALLDELIVESDEEDAEAEAFLEAMNDERNYKMADQIMEFLEEDSSDTYFVIVGSMHLLLEPHIGSILEENGYEVERVH</sequence>
<dbReference type="Proteomes" id="UP000276443">
    <property type="component" value="Unassembled WGS sequence"/>
</dbReference>
<dbReference type="CDD" id="cd14789">
    <property type="entry name" value="Tiki"/>
    <property type="match status" value="1"/>
</dbReference>
<name>A0A3N5BMY3_9BACI</name>
<dbReference type="InterPro" id="IPR002816">
    <property type="entry name" value="TraB/PrgY/GumN_fam"/>
</dbReference>
<reference evidence="3 4" key="1">
    <citation type="submission" date="2018-11" db="EMBL/GenBank/DDBJ databases">
        <title>Genomic Encyclopedia of Type Strains, Phase IV (KMG-IV): sequencing the most valuable type-strain genomes for metagenomic binning, comparative biology and taxonomic classification.</title>
        <authorList>
            <person name="Goeker M."/>
        </authorList>
    </citation>
    <scope>NUCLEOTIDE SEQUENCE [LARGE SCALE GENOMIC DNA]</scope>
    <source>
        <strain evidence="3 4">DSM 18090</strain>
    </source>
</reference>
<comment type="caution">
    <text evidence="3">The sequence shown here is derived from an EMBL/GenBank/DDBJ whole genome shotgun (WGS) entry which is preliminary data.</text>
</comment>
<dbReference type="Pfam" id="PF01963">
    <property type="entry name" value="TraB_PrgY_gumN"/>
    <property type="match status" value="1"/>
</dbReference>
<dbReference type="PANTHER" id="PTHR40590:SF1">
    <property type="entry name" value="CYTOPLASMIC PROTEIN"/>
    <property type="match status" value="1"/>
</dbReference>
<protein>
    <recommendedName>
        <fullName evidence="5">TraB family protein</fullName>
    </recommendedName>
</protein>
<gene>
    <name evidence="3" type="ORF">EDC24_2320</name>
</gene>
<evidence type="ECO:0000313" key="3">
    <source>
        <dbReference type="EMBL" id="RPF51058.1"/>
    </source>
</evidence>